<protein>
    <submittedName>
        <fullName evidence="1">Antibiotic ABC transporter ATP-binding protein</fullName>
    </submittedName>
</protein>
<evidence type="ECO:0000313" key="2">
    <source>
        <dbReference type="Proteomes" id="UP000203130"/>
    </source>
</evidence>
<sequence length="69" mass="8243">MTDIINNLFEVTDKTNYVRYNEIAEIAVKYNLNINKLCYELCQLEGVELKWSGKRFAHRRLYGLKLKED</sequence>
<dbReference type="Proteomes" id="UP000203130">
    <property type="component" value="Segment"/>
</dbReference>
<dbReference type="EMBL" id="KT588072">
    <property type="protein sequence ID" value="ALF02029.1"/>
    <property type="molecule type" value="Genomic_DNA"/>
</dbReference>
<gene>
    <name evidence="1" type="ORF">EFm5_60</name>
</gene>
<keyword evidence="1" id="KW-0067">ATP-binding</keyword>
<dbReference type="GeneID" id="26628099"/>
<organism evidence="1 2">
    <name type="scientific">Enterococcus phage IME-EFm5</name>
    <dbReference type="NCBI Taxonomy" id="1718158"/>
    <lineage>
        <taxon>Viruses</taxon>
        <taxon>Duplodnaviria</taxon>
        <taxon>Heunggongvirae</taxon>
        <taxon>Uroviricota</taxon>
        <taxon>Caudoviricetes</taxon>
        <taxon>Efemquintavirus</taxon>
        <taxon>Efemquintavirus Efm5</taxon>
    </lineage>
</organism>
<name>A0A0M3UL60_9CAUD</name>
<dbReference type="GO" id="GO:0005524">
    <property type="term" value="F:ATP binding"/>
    <property type="evidence" value="ECO:0007669"/>
    <property type="project" value="UniProtKB-KW"/>
</dbReference>
<keyword evidence="1" id="KW-0547">Nucleotide-binding</keyword>
<reference evidence="1 2" key="1">
    <citation type="submission" date="2015-08" db="EMBL/GenBank/DDBJ databases">
        <title>Complete genome sequence analysis of novel bacteriophage IME-EFm5.</title>
        <authorList>
            <person name="Gong P."/>
            <person name="Han W."/>
            <person name="Gu J."/>
        </authorList>
    </citation>
    <scope>NUCLEOTIDE SEQUENCE [LARGE SCALE GENOMIC DNA]</scope>
</reference>
<accession>A0A0M3UL60</accession>
<dbReference type="RefSeq" id="YP_009200930.1">
    <property type="nucleotide sequence ID" value="NC_028826.1"/>
</dbReference>
<dbReference type="KEGG" id="vg:26628099"/>
<proteinExistence type="predicted"/>
<evidence type="ECO:0000313" key="1">
    <source>
        <dbReference type="EMBL" id="ALF02029.1"/>
    </source>
</evidence>
<keyword evidence="2" id="KW-1185">Reference proteome</keyword>